<feature type="transmembrane region" description="Helical" evidence="13">
    <location>
        <begin position="96"/>
        <end position="121"/>
    </location>
</feature>
<evidence type="ECO:0000256" key="11">
    <source>
        <dbReference type="ARBA" id="ARBA00023136"/>
    </source>
</evidence>
<evidence type="ECO:0000256" key="12">
    <source>
        <dbReference type="ARBA" id="ARBA00031636"/>
    </source>
</evidence>
<dbReference type="GO" id="GO:0006811">
    <property type="term" value="P:monoatomic ion transport"/>
    <property type="evidence" value="ECO:0007669"/>
    <property type="project" value="UniProtKB-KW"/>
</dbReference>
<evidence type="ECO:0000256" key="8">
    <source>
        <dbReference type="ARBA" id="ARBA00022692"/>
    </source>
</evidence>
<evidence type="ECO:0000313" key="14">
    <source>
        <dbReference type="EMBL" id="HIZ53202.1"/>
    </source>
</evidence>
<evidence type="ECO:0000256" key="13">
    <source>
        <dbReference type="SAM" id="Phobius"/>
    </source>
</evidence>
<protein>
    <recommendedName>
        <fullName evidence="4">Probable multidrug resistance protein NorM</fullName>
    </recommendedName>
    <alternativeName>
        <fullName evidence="12">Multidrug-efflux transporter</fullName>
    </alternativeName>
</protein>
<dbReference type="InterPro" id="IPR002528">
    <property type="entry name" value="MATE_fam"/>
</dbReference>
<dbReference type="InterPro" id="IPR050222">
    <property type="entry name" value="MATE_MdtK"/>
</dbReference>
<keyword evidence="11 13" id="KW-0472">Membrane</keyword>
<keyword evidence="5" id="KW-0813">Transport</keyword>
<keyword evidence="7" id="KW-1003">Cell membrane</keyword>
<evidence type="ECO:0000256" key="3">
    <source>
        <dbReference type="ARBA" id="ARBA00010199"/>
    </source>
</evidence>
<evidence type="ECO:0000256" key="9">
    <source>
        <dbReference type="ARBA" id="ARBA00022989"/>
    </source>
</evidence>
<dbReference type="AlphaFoldDB" id="A0A9D2JHS2"/>
<keyword evidence="10" id="KW-0406">Ion transport</keyword>
<dbReference type="PIRSF" id="PIRSF006603">
    <property type="entry name" value="DinF"/>
    <property type="match status" value="1"/>
</dbReference>
<feature type="transmembrane region" description="Helical" evidence="13">
    <location>
        <begin position="141"/>
        <end position="158"/>
    </location>
</feature>
<keyword evidence="6" id="KW-0050">Antiport</keyword>
<dbReference type="GO" id="GO:0042910">
    <property type="term" value="F:xenobiotic transmembrane transporter activity"/>
    <property type="evidence" value="ECO:0007669"/>
    <property type="project" value="InterPro"/>
</dbReference>
<comment type="subcellular location">
    <subcellularLocation>
        <location evidence="2">Cell membrane</location>
        <topology evidence="2">Multi-pass membrane protein</topology>
    </subcellularLocation>
</comment>
<feature type="transmembrane region" description="Helical" evidence="13">
    <location>
        <begin position="202"/>
        <end position="220"/>
    </location>
</feature>
<feature type="transmembrane region" description="Helical" evidence="13">
    <location>
        <begin position="362"/>
        <end position="384"/>
    </location>
</feature>
<evidence type="ECO:0000256" key="4">
    <source>
        <dbReference type="ARBA" id="ARBA00020268"/>
    </source>
</evidence>
<evidence type="ECO:0000313" key="15">
    <source>
        <dbReference type="Proteomes" id="UP000824063"/>
    </source>
</evidence>
<dbReference type="GO" id="GO:0015297">
    <property type="term" value="F:antiporter activity"/>
    <property type="evidence" value="ECO:0007669"/>
    <property type="project" value="UniProtKB-KW"/>
</dbReference>
<evidence type="ECO:0000256" key="7">
    <source>
        <dbReference type="ARBA" id="ARBA00022475"/>
    </source>
</evidence>
<reference evidence="14" key="2">
    <citation type="submission" date="2021-04" db="EMBL/GenBank/DDBJ databases">
        <authorList>
            <person name="Gilroy R."/>
        </authorList>
    </citation>
    <scope>NUCLEOTIDE SEQUENCE</scope>
    <source>
        <strain evidence="14">CHK172-16539</strain>
    </source>
</reference>
<dbReference type="InterPro" id="IPR048279">
    <property type="entry name" value="MdtK-like"/>
</dbReference>
<dbReference type="GO" id="GO:0005886">
    <property type="term" value="C:plasma membrane"/>
    <property type="evidence" value="ECO:0007669"/>
    <property type="project" value="UniProtKB-SubCell"/>
</dbReference>
<feature type="transmembrane region" description="Helical" evidence="13">
    <location>
        <begin position="266"/>
        <end position="286"/>
    </location>
</feature>
<evidence type="ECO:0000256" key="5">
    <source>
        <dbReference type="ARBA" id="ARBA00022448"/>
    </source>
</evidence>
<proteinExistence type="inferred from homology"/>
<dbReference type="PANTHER" id="PTHR43298">
    <property type="entry name" value="MULTIDRUG RESISTANCE PROTEIN NORM-RELATED"/>
    <property type="match status" value="1"/>
</dbReference>
<dbReference type="EMBL" id="DXBN01000105">
    <property type="protein sequence ID" value="HIZ53202.1"/>
    <property type="molecule type" value="Genomic_DNA"/>
</dbReference>
<evidence type="ECO:0000256" key="6">
    <source>
        <dbReference type="ARBA" id="ARBA00022449"/>
    </source>
</evidence>
<evidence type="ECO:0000256" key="2">
    <source>
        <dbReference type="ARBA" id="ARBA00004651"/>
    </source>
</evidence>
<organism evidence="14 15">
    <name type="scientific">Candidatus Enterococcus avicola</name>
    <dbReference type="NCBI Taxonomy" id="2838561"/>
    <lineage>
        <taxon>Bacteria</taxon>
        <taxon>Bacillati</taxon>
        <taxon>Bacillota</taxon>
        <taxon>Bacilli</taxon>
        <taxon>Lactobacillales</taxon>
        <taxon>Enterococcaceae</taxon>
        <taxon>Enterococcus</taxon>
    </lineage>
</organism>
<feature type="transmembrane region" description="Helical" evidence="13">
    <location>
        <begin position="63"/>
        <end position="84"/>
    </location>
</feature>
<comment type="similarity">
    <text evidence="3">Belongs to the multi antimicrobial extrusion (MATE) (TC 2.A.66.1) family.</text>
</comment>
<feature type="transmembrane region" description="Helical" evidence="13">
    <location>
        <begin position="422"/>
        <end position="443"/>
    </location>
</feature>
<evidence type="ECO:0000256" key="1">
    <source>
        <dbReference type="ARBA" id="ARBA00003408"/>
    </source>
</evidence>
<comment type="function">
    <text evidence="1">Multidrug efflux pump.</text>
</comment>
<feature type="transmembrane region" description="Helical" evidence="13">
    <location>
        <begin position="21"/>
        <end position="43"/>
    </location>
</feature>
<reference evidence="14" key="1">
    <citation type="journal article" date="2021" name="PeerJ">
        <title>Extensive microbial diversity within the chicken gut microbiome revealed by metagenomics and culture.</title>
        <authorList>
            <person name="Gilroy R."/>
            <person name="Ravi A."/>
            <person name="Getino M."/>
            <person name="Pursley I."/>
            <person name="Horton D.L."/>
            <person name="Alikhan N.F."/>
            <person name="Baker D."/>
            <person name="Gharbi K."/>
            <person name="Hall N."/>
            <person name="Watson M."/>
            <person name="Adriaenssens E.M."/>
            <person name="Foster-Nyarko E."/>
            <person name="Jarju S."/>
            <person name="Secka A."/>
            <person name="Antonio M."/>
            <person name="Oren A."/>
            <person name="Chaudhuri R.R."/>
            <person name="La Ragione R."/>
            <person name="Hildebrand F."/>
            <person name="Pallen M.J."/>
        </authorList>
    </citation>
    <scope>NUCLEOTIDE SEQUENCE</scope>
    <source>
        <strain evidence="14">CHK172-16539</strain>
    </source>
</reference>
<evidence type="ECO:0000256" key="10">
    <source>
        <dbReference type="ARBA" id="ARBA00023065"/>
    </source>
</evidence>
<feature type="transmembrane region" description="Helical" evidence="13">
    <location>
        <begin position="179"/>
        <end position="196"/>
    </location>
</feature>
<sequence length="458" mass="50426">MFTKVRHKIERSLEGEEISRGEILSILLPVIIDQFFLISFNFINTAMISSSGSAAISAVNMVGSINIFLVQVFVAIGLGGTVLISRAYGKGDARGLGSLSASVIHATLIVGTLLMLVFLLLHQVVLNLLFGTADPIVMSNAKIYFIGILLSYPAHAIIEGVNGSLRGLGFTRNSLKNSLFMNSVYLISNIFLVLIFDLGIMGLIISLLISRFLGAIFASYSMYQYRMNFRLRKNDLQRFDITMVGFILRTSLPFAAESLFFNGGKIIMQMMIVSFGTAHIAANAIAGSWVQLAEIIPSALATSLVPIVGQSVGRGNLNDVRKLTKSFVRLGIIAIVAVDTIMLPLFPLAMKLFNPEPEMIPIIFKMYLVAFVMHGVAWCYSFVLPSALRALGDGKFTTTVSLFSMWIFRIGAGYLIGVYLGYGLVGIFVVMTIEWAIRGAIFYRRFTSNKWMNHLELK</sequence>
<dbReference type="Pfam" id="PF01554">
    <property type="entry name" value="MatE"/>
    <property type="match status" value="2"/>
</dbReference>
<keyword evidence="9 13" id="KW-1133">Transmembrane helix</keyword>
<feature type="transmembrane region" description="Helical" evidence="13">
    <location>
        <begin position="327"/>
        <end position="350"/>
    </location>
</feature>
<dbReference type="Proteomes" id="UP000824063">
    <property type="component" value="Unassembled WGS sequence"/>
</dbReference>
<comment type="caution">
    <text evidence="14">The sequence shown here is derived from an EMBL/GenBank/DDBJ whole genome shotgun (WGS) entry which is preliminary data.</text>
</comment>
<dbReference type="PANTHER" id="PTHR43298:SF2">
    <property type="entry name" value="FMN_FAD EXPORTER YEEO-RELATED"/>
    <property type="match status" value="1"/>
</dbReference>
<gene>
    <name evidence="14" type="ORF">IAA20_04610</name>
</gene>
<name>A0A9D2JHS2_9ENTE</name>
<accession>A0A9D2JHS2</accession>
<keyword evidence="8 13" id="KW-0812">Transmembrane</keyword>